<evidence type="ECO:0000259" key="1">
    <source>
        <dbReference type="Pfam" id="PF11723"/>
    </source>
</evidence>
<keyword evidence="5" id="KW-1185">Reference proteome</keyword>
<feature type="domain" description="Homotrimeric ring hydroxylase catalytic" evidence="1">
    <location>
        <begin position="11"/>
        <end position="72"/>
    </location>
</feature>
<comment type="caution">
    <text evidence="3">The sequence shown here is derived from an EMBL/GenBank/DDBJ whole genome shotgun (WGS) entry which is preliminary data.</text>
</comment>
<proteinExistence type="predicted"/>
<dbReference type="AlphaFoldDB" id="A0AA93AMY1"/>
<dbReference type="Proteomes" id="UP000256817">
    <property type="component" value="Unassembled WGS sequence"/>
</dbReference>
<name>A0AA93AMY1_9GAMM</name>
<reference evidence="4 5" key="1">
    <citation type="submission" date="2018-11" db="EMBL/GenBank/DDBJ databases">
        <title>Draft genome sequences of proposed Pectobacterium aquaticum sp. nov. isolated in France from fresh water.</title>
        <authorList>
            <person name="Pedron J."/>
            <person name="Barny M.A."/>
        </authorList>
    </citation>
    <scope>NUCLEOTIDE SEQUENCE [LARGE SCALE GENOMIC DNA]</scope>
    <source>
        <strain evidence="3 4">A127-S21-F16</strain>
        <strain evidence="2 5">A35-S23-M15</strain>
    </source>
</reference>
<dbReference type="RefSeq" id="WP_125226385.1">
    <property type="nucleotide sequence ID" value="NZ_QHJU02000085.1"/>
</dbReference>
<dbReference type="EMBL" id="QHJW02000104">
    <property type="protein sequence ID" value="RRO01858.1"/>
    <property type="molecule type" value="Genomic_DNA"/>
</dbReference>
<dbReference type="Proteomes" id="UP000256540">
    <property type="component" value="Unassembled WGS sequence"/>
</dbReference>
<protein>
    <recommendedName>
        <fullName evidence="1">Homotrimeric ring hydroxylase catalytic domain-containing protein</fullName>
    </recommendedName>
</protein>
<dbReference type="Pfam" id="PF11723">
    <property type="entry name" value="Aromatic_hydrox"/>
    <property type="match status" value="1"/>
</dbReference>
<evidence type="ECO:0000313" key="3">
    <source>
        <dbReference type="EMBL" id="RRO21943.1"/>
    </source>
</evidence>
<dbReference type="EMBL" id="QHJS02000019">
    <property type="protein sequence ID" value="RRO21943.1"/>
    <property type="molecule type" value="Genomic_DNA"/>
</dbReference>
<dbReference type="InterPro" id="IPR021028">
    <property type="entry name" value="Homotrim_ring_OHase_catalytic"/>
</dbReference>
<organism evidence="3 4">
    <name type="scientific">Pectobacterium aquaticum</name>
    <dbReference type="NCBI Taxonomy" id="2204145"/>
    <lineage>
        <taxon>Bacteria</taxon>
        <taxon>Pseudomonadati</taxon>
        <taxon>Pseudomonadota</taxon>
        <taxon>Gammaproteobacteria</taxon>
        <taxon>Enterobacterales</taxon>
        <taxon>Pectobacteriaceae</taxon>
        <taxon>Pectobacterium</taxon>
    </lineage>
</organism>
<evidence type="ECO:0000313" key="5">
    <source>
        <dbReference type="Proteomes" id="UP000256817"/>
    </source>
</evidence>
<evidence type="ECO:0000313" key="4">
    <source>
        <dbReference type="Proteomes" id="UP000256540"/>
    </source>
</evidence>
<accession>A0AA93AMY1</accession>
<evidence type="ECO:0000313" key="2">
    <source>
        <dbReference type="EMBL" id="RRO01858.1"/>
    </source>
</evidence>
<gene>
    <name evidence="3" type="ORF">DMB84_007105</name>
    <name evidence="2" type="ORF">DMB85_020605</name>
</gene>
<sequence length="92" mass="10491">MGNKIGWDHKSKWTIGNAEWKSTVRNVFRNPDRITRDGSRFVYEKTLPRTVGRTPEGEALTKVRVVVESNGDLVTAFPQSVFRDVKTTDLIL</sequence>